<dbReference type="PROSITE" id="PS52015">
    <property type="entry name" value="TONB_CTD"/>
    <property type="match status" value="1"/>
</dbReference>
<proteinExistence type="predicted"/>
<dbReference type="InterPro" id="IPR037682">
    <property type="entry name" value="TonB_C"/>
</dbReference>
<dbReference type="Proteomes" id="UP000304941">
    <property type="component" value="Unassembled WGS sequence"/>
</dbReference>
<dbReference type="Gene3D" id="3.30.1150.10">
    <property type="match status" value="1"/>
</dbReference>
<name>A0ABY2TVT8_9PSED</name>
<evidence type="ECO:0000313" key="2">
    <source>
        <dbReference type="EMBL" id="TLG87461.1"/>
    </source>
</evidence>
<feature type="domain" description="TonB C-terminal" evidence="1">
    <location>
        <begin position="1"/>
        <end position="44"/>
    </location>
</feature>
<dbReference type="SUPFAM" id="SSF74653">
    <property type="entry name" value="TolA/TonB C-terminal domain"/>
    <property type="match status" value="1"/>
</dbReference>
<dbReference type="EMBL" id="VBVZ01000793">
    <property type="protein sequence ID" value="TLG87461.1"/>
    <property type="molecule type" value="Genomic_DNA"/>
</dbReference>
<feature type="non-terminal residue" evidence="2">
    <location>
        <position position="1"/>
    </location>
</feature>
<keyword evidence="3" id="KW-1185">Reference proteome</keyword>
<evidence type="ECO:0000259" key="1">
    <source>
        <dbReference type="PROSITE" id="PS52015"/>
    </source>
</evidence>
<comment type="caution">
    <text evidence="2">The sequence shown here is derived from an EMBL/GenBank/DDBJ whole genome shotgun (WGS) entry which is preliminary data.</text>
</comment>
<organism evidence="2 3">
    <name type="scientific">Pseudomonas edaphica</name>
    <dbReference type="NCBI Taxonomy" id="2006980"/>
    <lineage>
        <taxon>Bacteria</taxon>
        <taxon>Pseudomonadati</taxon>
        <taxon>Pseudomonadota</taxon>
        <taxon>Gammaproteobacteria</taxon>
        <taxon>Pseudomonadales</taxon>
        <taxon>Pseudomonadaceae</taxon>
        <taxon>Pseudomonas</taxon>
    </lineage>
</organism>
<gene>
    <name evidence="2" type="ORF">FEM54_30530</name>
</gene>
<evidence type="ECO:0000313" key="3">
    <source>
        <dbReference type="Proteomes" id="UP000304941"/>
    </source>
</evidence>
<reference evidence="2 3" key="1">
    <citation type="submission" date="2019-05" db="EMBL/GenBank/DDBJ databases">
        <title>Pseudomonas edaphica sp. nov., isolated from rhizospheric soil of Cistus ladanifer L. in Spain.</title>
        <authorList>
            <person name="Peix A."/>
        </authorList>
    </citation>
    <scope>NUCLEOTIDE SEQUENCE [LARGE SCALE GENOMIC DNA]</scope>
    <source>
        <strain evidence="2 3">RD25</strain>
    </source>
</reference>
<protein>
    <submittedName>
        <fullName evidence="2">Energy transducer TonB</fullName>
    </submittedName>
</protein>
<sequence>DLDRATMDMIRRAQPLPKPPADMLKGGSVEIVAPFVYNIEKRRR</sequence>
<accession>A0ABY2TVT8</accession>